<evidence type="ECO:0000256" key="2">
    <source>
        <dbReference type="ARBA" id="ARBA00004496"/>
    </source>
</evidence>
<dbReference type="GO" id="GO:0003725">
    <property type="term" value="F:double-stranded RNA binding"/>
    <property type="evidence" value="ECO:0007669"/>
    <property type="project" value="TreeGrafter"/>
</dbReference>
<proteinExistence type="inferred from homology"/>
<feature type="domain" description="DRBM" evidence="16">
    <location>
        <begin position="154"/>
        <end position="224"/>
    </location>
</feature>
<gene>
    <name evidence="18" type="ORF">LCGC14_0030880</name>
</gene>
<dbReference type="InterPro" id="IPR000999">
    <property type="entry name" value="RNase_III_dom"/>
</dbReference>
<dbReference type="Pfam" id="PF14622">
    <property type="entry name" value="Ribonucleas_3_3"/>
    <property type="match status" value="1"/>
</dbReference>
<evidence type="ECO:0000256" key="1">
    <source>
        <dbReference type="ARBA" id="ARBA00000109"/>
    </source>
</evidence>
<evidence type="ECO:0000256" key="3">
    <source>
        <dbReference type="ARBA" id="ARBA00010183"/>
    </source>
</evidence>
<dbReference type="GO" id="GO:0046872">
    <property type="term" value="F:metal ion binding"/>
    <property type="evidence" value="ECO:0007669"/>
    <property type="project" value="UniProtKB-KW"/>
</dbReference>
<comment type="catalytic activity">
    <reaction evidence="1">
        <text>Endonucleolytic cleavage to 5'-phosphomonoester.</text>
        <dbReference type="EC" id="3.1.26.3"/>
    </reaction>
</comment>
<evidence type="ECO:0000256" key="8">
    <source>
        <dbReference type="ARBA" id="ARBA00022664"/>
    </source>
</evidence>
<dbReference type="GO" id="GO:0005737">
    <property type="term" value="C:cytoplasm"/>
    <property type="evidence" value="ECO:0007669"/>
    <property type="project" value="UniProtKB-SubCell"/>
</dbReference>
<keyword evidence="8" id="KW-0507">mRNA processing</keyword>
<keyword evidence="13" id="KW-0378">Hydrolase</keyword>
<dbReference type="FunFam" id="3.30.160.20:FF:000003">
    <property type="entry name" value="Ribonuclease 3"/>
    <property type="match status" value="1"/>
</dbReference>
<evidence type="ECO:0000256" key="6">
    <source>
        <dbReference type="ARBA" id="ARBA00022490"/>
    </source>
</evidence>
<dbReference type="GO" id="GO:0006397">
    <property type="term" value="P:mRNA processing"/>
    <property type="evidence" value="ECO:0007669"/>
    <property type="project" value="UniProtKB-KW"/>
</dbReference>
<dbReference type="InterPro" id="IPR036389">
    <property type="entry name" value="RNase_III_sf"/>
</dbReference>
<dbReference type="GO" id="GO:0004525">
    <property type="term" value="F:ribonuclease III activity"/>
    <property type="evidence" value="ECO:0007669"/>
    <property type="project" value="UniProtKB-EC"/>
</dbReference>
<dbReference type="HAMAP" id="MF_00104">
    <property type="entry name" value="RNase_III"/>
    <property type="match status" value="1"/>
</dbReference>
<dbReference type="Pfam" id="PF00035">
    <property type="entry name" value="dsrm"/>
    <property type="match status" value="1"/>
</dbReference>
<evidence type="ECO:0000256" key="13">
    <source>
        <dbReference type="ARBA" id="ARBA00022801"/>
    </source>
</evidence>
<evidence type="ECO:0000256" key="15">
    <source>
        <dbReference type="ARBA" id="ARBA00022884"/>
    </source>
</evidence>
<evidence type="ECO:0000256" key="4">
    <source>
        <dbReference type="ARBA" id="ARBA00011738"/>
    </source>
</evidence>
<keyword evidence="7" id="KW-0698">rRNA processing</keyword>
<keyword evidence="9" id="KW-0819">tRNA processing</keyword>
<evidence type="ECO:0000256" key="12">
    <source>
        <dbReference type="ARBA" id="ARBA00022759"/>
    </source>
</evidence>
<dbReference type="SMART" id="SM00535">
    <property type="entry name" value="RIBOc"/>
    <property type="match status" value="1"/>
</dbReference>
<comment type="similarity">
    <text evidence="3">Belongs to the ribonuclease III family.</text>
</comment>
<dbReference type="PROSITE" id="PS50137">
    <property type="entry name" value="DS_RBD"/>
    <property type="match status" value="1"/>
</dbReference>
<comment type="subunit">
    <text evidence="4">Homodimer.</text>
</comment>
<keyword evidence="6" id="KW-0963">Cytoplasm</keyword>
<dbReference type="AlphaFoldDB" id="A0A0F9VZR8"/>
<evidence type="ECO:0000259" key="17">
    <source>
        <dbReference type="PROSITE" id="PS50142"/>
    </source>
</evidence>
<evidence type="ECO:0000259" key="16">
    <source>
        <dbReference type="PROSITE" id="PS50137"/>
    </source>
</evidence>
<dbReference type="GO" id="GO:0010468">
    <property type="term" value="P:regulation of gene expression"/>
    <property type="evidence" value="ECO:0007669"/>
    <property type="project" value="TreeGrafter"/>
</dbReference>
<evidence type="ECO:0000256" key="5">
    <source>
        <dbReference type="ARBA" id="ARBA00012177"/>
    </source>
</evidence>
<evidence type="ECO:0000256" key="10">
    <source>
        <dbReference type="ARBA" id="ARBA00022722"/>
    </source>
</evidence>
<dbReference type="NCBIfam" id="TIGR02191">
    <property type="entry name" value="RNaseIII"/>
    <property type="match status" value="1"/>
</dbReference>
<dbReference type="GO" id="GO:0042802">
    <property type="term" value="F:identical protein binding"/>
    <property type="evidence" value="ECO:0007669"/>
    <property type="project" value="UniProtKB-ARBA"/>
</dbReference>
<dbReference type="PANTHER" id="PTHR11207">
    <property type="entry name" value="RIBONUCLEASE III"/>
    <property type="match status" value="1"/>
</dbReference>
<evidence type="ECO:0000256" key="9">
    <source>
        <dbReference type="ARBA" id="ARBA00022694"/>
    </source>
</evidence>
<name>A0A0F9VZR8_9ZZZZ</name>
<protein>
    <recommendedName>
        <fullName evidence="5">ribonuclease III</fullName>
        <ecNumber evidence="5">3.1.26.3</ecNumber>
    </recommendedName>
</protein>
<accession>A0A0F9VZR8</accession>
<evidence type="ECO:0000256" key="7">
    <source>
        <dbReference type="ARBA" id="ARBA00022552"/>
    </source>
</evidence>
<dbReference type="SUPFAM" id="SSF69065">
    <property type="entry name" value="RNase III domain-like"/>
    <property type="match status" value="1"/>
</dbReference>
<evidence type="ECO:0000313" key="18">
    <source>
        <dbReference type="EMBL" id="KKO09595.1"/>
    </source>
</evidence>
<organism evidence="18">
    <name type="scientific">marine sediment metagenome</name>
    <dbReference type="NCBI Taxonomy" id="412755"/>
    <lineage>
        <taxon>unclassified sequences</taxon>
        <taxon>metagenomes</taxon>
        <taxon>ecological metagenomes</taxon>
    </lineage>
</organism>
<dbReference type="SMART" id="SM00358">
    <property type="entry name" value="DSRM"/>
    <property type="match status" value="1"/>
</dbReference>
<dbReference type="EC" id="3.1.26.3" evidence="5"/>
<dbReference type="PANTHER" id="PTHR11207:SF0">
    <property type="entry name" value="RIBONUCLEASE 3"/>
    <property type="match status" value="1"/>
</dbReference>
<dbReference type="GO" id="GO:0006364">
    <property type="term" value="P:rRNA processing"/>
    <property type="evidence" value="ECO:0007669"/>
    <property type="project" value="UniProtKB-KW"/>
</dbReference>
<dbReference type="Gene3D" id="1.10.1520.10">
    <property type="entry name" value="Ribonuclease III domain"/>
    <property type="match status" value="1"/>
</dbReference>
<dbReference type="EMBL" id="LAZR01000006">
    <property type="protein sequence ID" value="KKO09595.1"/>
    <property type="molecule type" value="Genomic_DNA"/>
</dbReference>
<comment type="caution">
    <text evidence="18">The sequence shown here is derived from an EMBL/GenBank/DDBJ whole genome shotgun (WGS) entry which is preliminary data.</text>
</comment>
<comment type="subcellular location">
    <subcellularLocation>
        <location evidence="2">Cytoplasm</location>
    </subcellularLocation>
</comment>
<keyword evidence="12" id="KW-0255">Endonuclease</keyword>
<keyword evidence="15" id="KW-0694">RNA-binding</keyword>
<dbReference type="SUPFAM" id="SSF54768">
    <property type="entry name" value="dsRNA-binding domain-like"/>
    <property type="match status" value="1"/>
</dbReference>
<feature type="domain" description="RNase III" evidence="17">
    <location>
        <begin position="5"/>
        <end position="127"/>
    </location>
</feature>
<sequence length="229" mass="25845">MSNKLDRLERKIGYSFNDPDLLILALTHRSLGGRNNERLEFLGDSILNFVAAEALFERFPQAREGQLSRLRARLVKGVTLAELAKGFELGEYLRLGSGELKSGGFRRESILADATEAIIGAIYLDSGMEAARERTLFWLQEHISTLTVVDNNKDPKTRLQEYLQSRQCELPRYEVIESSGEAHCRIFRVECQITPLEERTFGVGNSRRLAEQEAAEKALIALGVEKTDE</sequence>
<dbReference type="InterPro" id="IPR011907">
    <property type="entry name" value="RNase_III"/>
</dbReference>
<keyword evidence="10" id="KW-0540">Nuclease</keyword>
<dbReference type="Gene3D" id="3.30.160.20">
    <property type="match status" value="1"/>
</dbReference>
<keyword evidence="14" id="KW-0460">Magnesium</keyword>
<keyword evidence="11" id="KW-0479">Metal-binding</keyword>
<dbReference type="PROSITE" id="PS00517">
    <property type="entry name" value="RNASE_3_1"/>
    <property type="match status" value="1"/>
</dbReference>
<dbReference type="PROSITE" id="PS50142">
    <property type="entry name" value="RNASE_3_2"/>
    <property type="match status" value="1"/>
</dbReference>
<reference evidence="18" key="1">
    <citation type="journal article" date="2015" name="Nature">
        <title>Complex archaea that bridge the gap between prokaryotes and eukaryotes.</title>
        <authorList>
            <person name="Spang A."/>
            <person name="Saw J.H."/>
            <person name="Jorgensen S.L."/>
            <person name="Zaremba-Niedzwiedzka K."/>
            <person name="Martijn J."/>
            <person name="Lind A.E."/>
            <person name="van Eijk R."/>
            <person name="Schleper C."/>
            <person name="Guy L."/>
            <person name="Ettema T.J."/>
        </authorList>
    </citation>
    <scope>NUCLEOTIDE SEQUENCE</scope>
</reference>
<evidence type="ECO:0000256" key="14">
    <source>
        <dbReference type="ARBA" id="ARBA00022842"/>
    </source>
</evidence>
<dbReference type="FunFam" id="1.10.1520.10:FF:000001">
    <property type="entry name" value="Ribonuclease 3"/>
    <property type="match status" value="1"/>
</dbReference>
<dbReference type="CDD" id="cd10845">
    <property type="entry name" value="DSRM_RNAse_III_family"/>
    <property type="match status" value="1"/>
</dbReference>
<evidence type="ECO:0000256" key="11">
    <source>
        <dbReference type="ARBA" id="ARBA00022723"/>
    </source>
</evidence>
<dbReference type="InterPro" id="IPR014720">
    <property type="entry name" value="dsRBD_dom"/>
</dbReference>
<dbReference type="GO" id="GO:0008033">
    <property type="term" value="P:tRNA processing"/>
    <property type="evidence" value="ECO:0007669"/>
    <property type="project" value="UniProtKB-KW"/>
</dbReference>
<dbReference type="CDD" id="cd00593">
    <property type="entry name" value="RIBOc"/>
    <property type="match status" value="1"/>
</dbReference>